<evidence type="ECO:0000313" key="1">
    <source>
        <dbReference type="EMBL" id="MFB5945433.1"/>
    </source>
</evidence>
<accession>A0ABV5CD09</accession>
<keyword evidence="2" id="KW-1185">Reference proteome</keyword>
<comment type="caution">
    <text evidence="1">The sequence shown here is derived from an EMBL/GenBank/DDBJ whole genome shotgun (WGS) entry which is preliminary data.</text>
</comment>
<dbReference type="Proteomes" id="UP001580928">
    <property type="component" value="Unassembled WGS sequence"/>
</dbReference>
<reference evidence="1 2" key="1">
    <citation type="submission" date="2024-04" db="EMBL/GenBank/DDBJ databases">
        <title>Albibacterium profundi sp. nov., isolated from sediment of the Challenger Deep of Mariana Trench.</title>
        <authorList>
            <person name="Wang Y."/>
        </authorList>
    </citation>
    <scope>NUCLEOTIDE SEQUENCE [LARGE SCALE GENOMIC DNA]</scope>
    <source>
        <strain evidence="1 2">RHL897</strain>
    </source>
</reference>
<organism evidence="1 2">
    <name type="scientific">Albibacterium profundi</name>
    <dbReference type="NCBI Taxonomy" id="3134906"/>
    <lineage>
        <taxon>Bacteria</taxon>
        <taxon>Pseudomonadati</taxon>
        <taxon>Bacteroidota</taxon>
        <taxon>Sphingobacteriia</taxon>
        <taxon>Sphingobacteriales</taxon>
        <taxon>Sphingobacteriaceae</taxon>
        <taxon>Albibacterium</taxon>
    </lineage>
</organism>
<sequence length="434" mass="48692">MNKGHRLLILLLLFNLTLLAQKRADIQLVVYGQGDAAFGAAVQSANSGVQTLWVNPDQSFESSLTQGDEILKVTSYQNLDGGLWGEFLKSTINASRCTDSVFNRAKRHLNPRVALNSFEKIIDSVSNLTVVYGTTIDEIRRTRKDWRLGLDNGSDYKVFAVVDATGNGALLQLVDPEEKISDSSTMQRIPTKDIYASTAFKTSLMIEEHQNVESIVPASVLIRPYAKNLFSAFDPNNVKALENSSIQDVPRRILLGQVLGAMAGYCAFFELDYDKINIRTLQGELLAFKAQLIPFHDIAFEDVHNTFIQHIGLSGILKGRTGEHGKFIFDPAGAVSTDEIEFVMRNIYTRSQIWFNQHSIDKLSVGETIDLIKFIALKGDEVDRAVQNGWHSRFHFESKFDANNPITRRQFAVLVDTYLQPFSVKVDKKGNFVY</sequence>
<gene>
    <name evidence="1" type="ORF">WKR92_06285</name>
</gene>
<protein>
    <submittedName>
        <fullName evidence="1">FAD-dependent oxidoreductase</fullName>
    </submittedName>
</protein>
<dbReference type="Pfam" id="PF12831">
    <property type="entry name" value="FAD_oxidored"/>
    <property type="match status" value="1"/>
</dbReference>
<proteinExistence type="predicted"/>
<dbReference type="EMBL" id="JBBVGT010000002">
    <property type="protein sequence ID" value="MFB5945433.1"/>
    <property type="molecule type" value="Genomic_DNA"/>
</dbReference>
<evidence type="ECO:0000313" key="2">
    <source>
        <dbReference type="Proteomes" id="UP001580928"/>
    </source>
</evidence>
<name>A0ABV5CD09_9SPHI</name>
<dbReference type="RefSeq" id="WP_375556974.1">
    <property type="nucleotide sequence ID" value="NZ_JBBVGT010000002.1"/>
</dbReference>